<dbReference type="PANTHER" id="PTHR30523:SF6">
    <property type="entry name" value="PHOSPHOENOLPYRUVATE CARBOXYLASE"/>
    <property type="match status" value="1"/>
</dbReference>
<dbReference type="InterPro" id="IPR021135">
    <property type="entry name" value="PEP_COase"/>
</dbReference>
<dbReference type="Pfam" id="PF00311">
    <property type="entry name" value="PEPcase"/>
    <property type="match status" value="1"/>
</dbReference>
<evidence type="ECO:0000256" key="1">
    <source>
        <dbReference type="ARBA" id="ARBA00003670"/>
    </source>
</evidence>
<dbReference type="GO" id="GO:0015977">
    <property type="term" value="P:carbon fixation"/>
    <property type="evidence" value="ECO:0007669"/>
    <property type="project" value="InterPro"/>
</dbReference>
<dbReference type="OrthoDB" id="9768133at2"/>
<dbReference type="PRINTS" id="PR00150">
    <property type="entry name" value="PEPCARBXLASE"/>
</dbReference>
<gene>
    <name evidence="5" type="ORF">SAMN02910418_01883</name>
</gene>
<evidence type="ECO:0000313" key="6">
    <source>
        <dbReference type="Proteomes" id="UP000199288"/>
    </source>
</evidence>
<dbReference type="GO" id="GO:0008964">
    <property type="term" value="F:phosphoenolpyruvate carboxylase activity"/>
    <property type="evidence" value="ECO:0007669"/>
    <property type="project" value="UniProtKB-EC"/>
</dbReference>
<evidence type="ECO:0000256" key="2">
    <source>
        <dbReference type="ARBA" id="ARBA00022419"/>
    </source>
</evidence>
<keyword evidence="6" id="KW-1185">Reference proteome</keyword>
<dbReference type="Proteomes" id="UP000199288">
    <property type="component" value="Unassembled WGS sequence"/>
</dbReference>
<protein>
    <recommendedName>
        <fullName evidence="2">Phosphoenolpyruvate carboxylase</fullName>
    </recommendedName>
</protein>
<dbReference type="PANTHER" id="PTHR30523">
    <property type="entry name" value="PHOSPHOENOLPYRUVATE CARBOXYLASE"/>
    <property type="match status" value="1"/>
</dbReference>
<proteinExistence type="predicted"/>
<dbReference type="SUPFAM" id="SSF51621">
    <property type="entry name" value="Phosphoenolpyruvate/pyruvate domain"/>
    <property type="match status" value="1"/>
</dbReference>
<dbReference type="RefSeq" id="WP_092565253.1">
    <property type="nucleotide sequence ID" value="NZ_FNQV01000011.1"/>
</dbReference>
<sequence length="874" mass="95000">MPNSRVAARRSLPDDLRSDVRLLGDALGRALTRYGGSELLDDVEQLRSAVLAAVEEPDASLADAEQIVADFSPGRAIEVARAFGVYFHLVNLCEEAYRVRILIARDDPAAEAEAPAGHSLATAYRAAVAEVGESEATGLLASLRFHPVLTAHPTEARRRAITAPIRALVALVNDRHATASVRRLREIDREIERHVETLWLTAQLRPTKPEPLDEVATALSAARATMYPVITESLHRFADSLAAWEMPAPELAPFMRLGSWIGGDRDGNPFVTATITRQAAAMAHEAAIALLAADAETAGKALTHDDRYTPASSELAALLSDVRERDPEAFALIERDAPGEPHRQAILMIRQRLLATAARNADLGYDTSEEAARDVRLVMESLAAQGATAAASGPVRDLARHLDAIGFHFTELEVRQHSAVHRQVLAHLAGEDIACAVEPEEVLDVFRAISSIQRKYGPRAAGRYIVSFTQSADDIANVYRLAAHAAAGSQVATLDVVPLFETFADLTAAPDILAEMIELPQVAERLAANGHRLEVMLGYSDSAKDVGPVAATLALYEAQTRIAEWAHASGIQLTLFHGRGGALGRGGGPAHRAIMAQPPHSVATRFKVTEQGEVIQARYGVKEIATRHVDQVAAASLLSSLPSHERLLNEAAERYRELATTLDRVSRQAFAALIHTEGFPAWFATVTPQEEVGWLALGSRPAKRGLSVTSLEDLRAIPWVFAWTQARINLTGWYGLGSALAALDNLELLREAYKRWPLFATLIDNAEMSLAKADPRIAHKYLALGDDDALATRVMDEYRLTRELVMAVLERDELLGGHRILSQAVHMRNPYVDALSLLQLRALGAVREGRDDELDRRLLKITIKGVAAGLQNTG</sequence>
<dbReference type="PROSITE" id="PS00781">
    <property type="entry name" value="PEPCASE_1"/>
    <property type="match status" value="1"/>
</dbReference>
<dbReference type="AlphaFoldDB" id="A0A1H4C5N4"/>
<keyword evidence="5" id="KW-0670">Pyruvate</keyword>
<evidence type="ECO:0000313" key="5">
    <source>
        <dbReference type="EMBL" id="SEA55647.1"/>
    </source>
</evidence>
<comment type="function">
    <text evidence="1">Forms oxaloacetate, a four-carbon dicarboxylic acid source for the tricarboxylic acid cycle.</text>
</comment>
<dbReference type="GO" id="GO:0006099">
    <property type="term" value="P:tricarboxylic acid cycle"/>
    <property type="evidence" value="ECO:0007669"/>
    <property type="project" value="InterPro"/>
</dbReference>
<accession>A0A1H4C5N4</accession>
<evidence type="ECO:0000256" key="3">
    <source>
        <dbReference type="ARBA" id="ARBA00048995"/>
    </source>
</evidence>
<reference evidence="6" key="1">
    <citation type="submission" date="2016-10" db="EMBL/GenBank/DDBJ databases">
        <authorList>
            <person name="Varghese N."/>
            <person name="Submissions S."/>
        </authorList>
    </citation>
    <scope>NUCLEOTIDE SEQUENCE [LARGE SCALE GENOMIC DNA]</scope>
    <source>
        <strain evidence="6">KPR-1</strain>
    </source>
</reference>
<dbReference type="EMBL" id="FNQV01000011">
    <property type="protein sequence ID" value="SEA55647.1"/>
    <property type="molecule type" value="Genomic_DNA"/>
</dbReference>
<feature type="active site" evidence="4">
    <location>
        <position position="152"/>
    </location>
</feature>
<organism evidence="5 6">
    <name type="scientific">Bowdeniella nasicola</name>
    <dbReference type="NCBI Taxonomy" id="208480"/>
    <lineage>
        <taxon>Bacteria</taxon>
        <taxon>Bacillati</taxon>
        <taxon>Actinomycetota</taxon>
        <taxon>Actinomycetes</taxon>
        <taxon>Actinomycetales</taxon>
        <taxon>Actinomycetaceae</taxon>
        <taxon>Bowdeniella</taxon>
    </lineage>
</organism>
<evidence type="ECO:0000256" key="4">
    <source>
        <dbReference type="PROSITE-ProRule" id="PRU10111"/>
    </source>
</evidence>
<name>A0A1H4C5N4_9ACTO</name>
<dbReference type="GO" id="GO:0005829">
    <property type="term" value="C:cytosol"/>
    <property type="evidence" value="ECO:0007669"/>
    <property type="project" value="TreeGrafter"/>
</dbReference>
<dbReference type="InterPro" id="IPR018129">
    <property type="entry name" value="PEP_COase_Lys_AS"/>
</dbReference>
<dbReference type="Gene3D" id="1.20.1440.90">
    <property type="entry name" value="Phosphoenolpyruvate/pyruvate domain"/>
    <property type="match status" value="1"/>
</dbReference>
<comment type="catalytic activity">
    <reaction evidence="3">
        <text>oxaloacetate + phosphate = phosphoenolpyruvate + hydrogencarbonate</text>
        <dbReference type="Rhea" id="RHEA:28370"/>
        <dbReference type="ChEBI" id="CHEBI:16452"/>
        <dbReference type="ChEBI" id="CHEBI:17544"/>
        <dbReference type="ChEBI" id="CHEBI:43474"/>
        <dbReference type="ChEBI" id="CHEBI:58702"/>
        <dbReference type="EC" id="4.1.1.31"/>
    </reaction>
</comment>
<dbReference type="InterPro" id="IPR015813">
    <property type="entry name" value="Pyrv/PenolPyrv_kinase-like_dom"/>
</dbReference>